<dbReference type="GO" id="GO:0016740">
    <property type="term" value="F:transferase activity"/>
    <property type="evidence" value="ECO:0007669"/>
    <property type="project" value="UniProtKB-KW"/>
</dbReference>
<dbReference type="EMBL" id="JAMFTS010000005">
    <property type="protein sequence ID" value="KAJ4748898.1"/>
    <property type="molecule type" value="Genomic_DNA"/>
</dbReference>
<keyword evidence="3" id="KW-1185">Reference proteome</keyword>
<keyword evidence="1" id="KW-0808">Transferase</keyword>
<evidence type="ECO:0000256" key="1">
    <source>
        <dbReference type="ARBA" id="ARBA00022679"/>
    </source>
</evidence>
<dbReference type="Gene3D" id="3.30.559.10">
    <property type="entry name" value="Chloramphenicol acetyltransferase-like domain"/>
    <property type="match status" value="2"/>
</dbReference>
<dbReference type="InterPro" id="IPR023213">
    <property type="entry name" value="CAT-like_dom_sf"/>
</dbReference>
<dbReference type="Proteomes" id="UP001140206">
    <property type="component" value="Chromosome 5"/>
</dbReference>
<dbReference type="PANTHER" id="PTHR31896">
    <property type="entry name" value="FAMILY REGULATORY PROTEIN, PUTATIVE (AFU_ORTHOLOGUE AFUA_3G14730)-RELATED"/>
    <property type="match status" value="1"/>
</dbReference>
<proteinExistence type="predicted"/>
<protein>
    <submittedName>
        <fullName evidence="2">HXXXD-type acyl-transferase-like protein</fullName>
    </submittedName>
</protein>
<dbReference type="InterPro" id="IPR051283">
    <property type="entry name" value="Sec_Metabolite_Acyltrans"/>
</dbReference>
<evidence type="ECO:0000313" key="2">
    <source>
        <dbReference type="EMBL" id="KAJ4748898.1"/>
    </source>
</evidence>
<reference evidence="2" key="1">
    <citation type="submission" date="2022-08" db="EMBL/GenBank/DDBJ databases">
        <authorList>
            <person name="Marques A."/>
        </authorList>
    </citation>
    <scope>NUCLEOTIDE SEQUENCE</scope>
    <source>
        <strain evidence="2">RhyPub2mFocal</strain>
        <tissue evidence="2">Leaves</tissue>
    </source>
</reference>
<organism evidence="2 3">
    <name type="scientific">Rhynchospora pubera</name>
    <dbReference type="NCBI Taxonomy" id="906938"/>
    <lineage>
        <taxon>Eukaryota</taxon>
        <taxon>Viridiplantae</taxon>
        <taxon>Streptophyta</taxon>
        <taxon>Embryophyta</taxon>
        <taxon>Tracheophyta</taxon>
        <taxon>Spermatophyta</taxon>
        <taxon>Magnoliopsida</taxon>
        <taxon>Liliopsida</taxon>
        <taxon>Poales</taxon>
        <taxon>Cyperaceae</taxon>
        <taxon>Cyperoideae</taxon>
        <taxon>Rhynchosporeae</taxon>
        <taxon>Rhynchospora</taxon>
    </lineage>
</organism>
<name>A0AAV8C4B3_9POAL</name>
<evidence type="ECO:0000313" key="3">
    <source>
        <dbReference type="Proteomes" id="UP001140206"/>
    </source>
</evidence>
<dbReference type="AlphaFoldDB" id="A0AAV8C4B3"/>
<gene>
    <name evidence="2" type="ORF">LUZ62_083303</name>
</gene>
<sequence length="464" mass="51723">MPSLHPTVRTIKTYTVTPRPNPQAPRQFHLSSWDVAMLSSHYIQKGLLFAYPPNLLVEQIIEWLRSSLEEALFHFYPLSGRLQVATCDKGGVTCHVEMGYEGKGAELLHAVADGIRIADMMAADGQDLPKFLKDFFPLDLAVNFDGCTNPLLSVQVTELIGGIFIGCAFNHVIGDGTSFWHFFNAWAEITRCKAVGKDVMLSRPPVHNRWFIGGYGEPPIKLPYSSPAKFVVRFSPPPLRERMFHFSSESLAKLKAKANRECGKSTISTFQALSALMWRCITRARCFPPEQKTSCRLAIQNRARLQPRLSQNYFGNSLHALCATTTVRELLDNNLGWAAELAHQIVSNHTNSAIRDLVHKYMENPFVYSIHMFDIHSIMIGGSPRFDMYDCDFGWGKPLGSCSGGAHKYDGKISGYPGWEGGGSVDLEVCLLPEYMSALERDEELLAVVSPPVKLGVMLGTFSK</sequence>
<dbReference type="Pfam" id="PF02458">
    <property type="entry name" value="Transferase"/>
    <property type="match status" value="1"/>
</dbReference>
<accession>A0AAV8C4B3</accession>
<dbReference type="PANTHER" id="PTHR31896:SF12">
    <property type="entry name" value="HXXXD-TYPE ACYL-TRANSFERASE FAMILY PROTEIN"/>
    <property type="match status" value="1"/>
</dbReference>
<comment type="caution">
    <text evidence="2">The sequence shown here is derived from an EMBL/GenBank/DDBJ whole genome shotgun (WGS) entry which is preliminary data.</text>
</comment>